<evidence type="ECO:0000313" key="1">
    <source>
        <dbReference type="EMBL" id="CAD8111318.1"/>
    </source>
</evidence>
<reference evidence="1" key="1">
    <citation type="submission" date="2021-01" db="EMBL/GenBank/DDBJ databases">
        <authorList>
            <consortium name="Genoscope - CEA"/>
            <person name="William W."/>
        </authorList>
    </citation>
    <scope>NUCLEOTIDE SEQUENCE</scope>
</reference>
<dbReference type="Proteomes" id="UP000692954">
    <property type="component" value="Unassembled WGS sequence"/>
</dbReference>
<comment type="caution">
    <text evidence="1">The sequence shown here is derived from an EMBL/GenBank/DDBJ whole genome shotgun (WGS) entry which is preliminary data.</text>
</comment>
<keyword evidence="2" id="KW-1185">Reference proteome</keyword>
<evidence type="ECO:0000313" key="2">
    <source>
        <dbReference type="Proteomes" id="UP000692954"/>
    </source>
</evidence>
<accession>A0A8S1Q754</accession>
<organism evidence="1 2">
    <name type="scientific">Paramecium sonneborni</name>
    <dbReference type="NCBI Taxonomy" id="65129"/>
    <lineage>
        <taxon>Eukaryota</taxon>
        <taxon>Sar</taxon>
        <taxon>Alveolata</taxon>
        <taxon>Ciliophora</taxon>
        <taxon>Intramacronucleata</taxon>
        <taxon>Oligohymenophorea</taxon>
        <taxon>Peniculida</taxon>
        <taxon>Parameciidae</taxon>
        <taxon>Paramecium</taxon>
    </lineage>
</organism>
<dbReference type="AlphaFoldDB" id="A0A8S1Q754"/>
<proteinExistence type="predicted"/>
<name>A0A8S1Q754_9CILI</name>
<dbReference type="EMBL" id="CAJJDN010000098">
    <property type="protein sequence ID" value="CAD8111318.1"/>
    <property type="molecule type" value="Genomic_DNA"/>
</dbReference>
<gene>
    <name evidence="1" type="ORF">PSON_ATCC_30995.1.T0980003</name>
</gene>
<sequence length="497" mass="59550">MFQPKMIENEKSFQCIHGHNLPIVKVATNANLSKDRRLLCDQCFKNNIIDSNFVEYEEIAKIIKNEQNFKMNLIENIITTNIQWIESLISNVNTLKQNLISQLDSLTSILNDWISNLEYKGLQYSKYSFIDQLDLMIKNQNMKFDSKNLINDIFSDYTKWKPKVISVLEQFKKFEKVNECKKILSKMNFEIQKQMTNNSNEKPQDIIEGLIDLRQFCNINTWVSNLILSPNEQYLAVIIEQQAHDDYGYIQHYLVIIFNLTNNERIYQGQWIIFDQNEDNFIEFQFDQNSKYFIDKRAFNIRIVKIESINNEEILFYGNFLDIDNNQNLYMNNNNQVKVYSITPNVLLKTYYFDEKLVWFKQISGFAFIIQKQYFQIILFQNMKQIKIKKILLTMGIIKLYSPKIIFGQRNKQWIWETRNNKIIRRFRHKQCLLFQNGFEAQVSWIENNRIVKFDLLKGTQKFIDFSNENINQCYAIAKKTIVVMMNKQKLKYQKMI</sequence>
<protein>
    <submittedName>
        <fullName evidence="1">Uncharacterized protein</fullName>
    </submittedName>
</protein>